<dbReference type="PIRSF" id="PIRSF003230">
    <property type="entry name" value="YbgC"/>
    <property type="match status" value="1"/>
</dbReference>
<dbReference type="Proteomes" id="UP001589774">
    <property type="component" value="Unassembled WGS sequence"/>
</dbReference>
<evidence type="ECO:0000256" key="2">
    <source>
        <dbReference type="ARBA" id="ARBA00022801"/>
    </source>
</evidence>
<proteinExistence type="inferred from homology"/>
<dbReference type="RefSeq" id="WP_130857383.1">
    <property type="nucleotide sequence ID" value="NZ_JBHLWO010000002.1"/>
</dbReference>
<accession>A0ABV6HJ57</accession>
<protein>
    <submittedName>
        <fullName evidence="3">Acyl-CoA thioesterase</fullName>
        <ecNumber evidence="3">3.1.2.-</ecNumber>
    </submittedName>
</protein>
<evidence type="ECO:0000313" key="4">
    <source>
        <dbReference type="Proteomes" id="UP001589774"/>
    </source>
</evidence>
<dbReference type="EMBL" id="JBHLWO010000002">
    <property type="protein sequence ID" value="MFC0318897.1"/>
    <property type="molecule type" value="Genomic_DNA"/>
</dbReference>
<dbReference type="Gene3D" id="3.10.129.10">
    <property type="entry name" value="Hotdog Thioesterase"/>
    <property type="match status" value="1"/>
</dbReference>
<dbReference type="CDD" id="cd00586">
    <property type="entry name" value="4HBT"/>
    <property type="match status" value="1"/>
</dbReference>
<dbReference type="NCBIfam" id="TIGR00051">
    <property type="entry name" value="YbgC/FadM family acyl-CoA thioesterase"/>
    <property type="match status" value="1"/>
</dbReference>
<sequence length="138" mass="16240">MLTFETQVRVRYGETDQMGYVYYGNYAEYYEVARVEMLRSLGTSYKEMEARRVMMPVLDLTCKYIKPATYDELLTIKVSIRSKPSLRIKFDYELFNESMELINTGATTLVFIDMDKNKPCLPPQDFQNRLAPHFEEGK</sequence>
<dbReference type="InterPro" id="IPR050563">
    <property type="entry name" value="4-hydroxybenzoyl-CoA_TE"/>
</dbReference>
<dbReference type="Pfam" id="PF13279">
    <property type="entry name" value="4HBT_2"/>
    <property type="match status" value="1"/>
</dbReference>
<evidence type="ECO:0000256" key="1">
    <source>
        <dbReference type="ARBA" id="ARBA00005953"/>
    </source>
</evidence>
<keyword evidence="2 3" id="KW-0378">Hydrolase</keyword>
<dbReference type="GO" id="GO:0016787">
    <property type="term" value="F:hydrolase activity"/>
    <property type="evidence" value="ECO:0007669"/>
    <property type="project" value="UniProtKB-KW"/>
</dbReference>
<comment type="caution">
    <text evidence="3">The sequence shown here is derived from an EMBL/GenBank/DDBJ whole genome shotgun (WGS) entry which is preliminary data.</text>
</comment>
<evidence type="ECO:0000313" key="3">
    <source>
        <dbReference type="EMBL" id="MFC0318897.1"/>
    </source>
</evidence>
<dbReference type="InterPro" id="IPR006684">
    <property type="entry name" value="YbgC/YbaW"/>
</dbReference>
<name>A0ABV6HJ57_9SPHI</name>
<gene>
    <name evidence="3" type="ORF">ACFFI0_11280</name>
</gene>
<comment type="similarity">
    <text evidence="1">Belongs to the 4-hydroxybenzoyl-CoA thioesterase family.</text>
</comment>
<organism evidence="3 4">
    <name type="scientific">Olivibacter oleidegradans</name>
    <dbReference type="NCBI Taxonomy" id="760123"/>
    <lineage>
        <taxon>Bacteria</taxon>
        <taxon>Pseudomonadati</taxon>
        <taxon>Bacteroidota</taxon>
        <taxon>Sphingobacteriia</taxon>
        <taxon>Sphingobacteriales</taxon>
        <taxon>Sphingobacteriaceae</taxon>
        <taxon>Olivibacter</taxon>
    </lineage>
</organism>
<dbReference type="SUPFAM" id="SSF54637">
    <property type="entry name" value="Thioesterase/thiol ester dehydrase-isomerase"/>
    <property type="match status" value="1"/>
</dbReference>
<dbReference type="PANTHER" id="PTHR31793">
    <property type="entry name" value="4-HYDROXYBENZOYL-COA THIOESTERASE FAMILY MEMBER"/>
    <property type="match status" value="1"/>
</dbReference>
<dbReference type="InterPro" id="IPR029069">
    <property type="entry name" value="HotDog_dom_sf"/>
</dbReference>
<dbReference type="PANTHER" id="PTHR31793:SF27">
    <property type="entry name" value="NOVEL THIOESTERASE SUPERFAMILY DOMAIN AND SAPOSIN A-TYPE DOMAIN CONTAINING PROTEIN (0610012H03RIK)"/>
    <property type="match status" value="1"/>
</dbReference>
<reference evidence="3 4" key="1">
    <citation type="submission" date="2024-09" db="EMBL/GenBank/DDBJ databases">
        <authorList>
            <person name="Sun Q."/>
            <person name="Mori K."/>
        </authorList>
    </citation>
    <scope>NUCLEOTIDE SEQUENCE [LARGE SCALE GENOMIC DNA]</scope>
    <source>
        <strain evidence="3 4">CCM 7765</strain>
    </source>
</reference>
<keyword evidence="4" id="KW-1185">Reference proteome</keyword>
<dbReference type="EC" id="3.1.2.-" evidence="3"/>